<dbReference type="RefSeq" id="WP_069700041.1">
    <property type="nucleotide sequence ID" value="NZ_JAGGMA010000005.1"/>
</dbReference>
<dbReference type="OrthoDB" id="2157616at2"/>
<evidence type="ECO:0000256" key="2">
    <source>
        <dbReference type="ARBA" id="ARBA00023136"/>
    </source>
</evidence>
<feature type="transmembrane region" description="Helical" evidence="3">
    <location>
        <begin position="7"/>
        <end position="25"/>
    </location>
</feature>
<dbReference type="Pfam" id="PF00144">
    <property type="entry name" value="Beta-lactamase"/>
    <property type="match status" value="1"/>
</dbReference>
<comment type="caution">
    <text evidence="5">The sequence shown here is derived from an EMBL/GenBank/DDBJ whole genome shotgun (WGS) entry which is preliminary data.</text>
</comment>
<dbReference type="AlphaFoldDB" id="A0A1E5KT76"/>
<evidence type="ECO:0000259" key="4">
    <source>
        <dbReference type="Pfam" id="PF00144"/>
    </source>
</evidence>
<evidence type="ECO:0000256" key="3">
    <source>
        <dbReference type="SAM" id="Phobius"/>
    </source>
</evidence>
<dbReference type="STRING" id="762845.BCR26_05965"/>
<keyword evidence="2 3" id="KW-0472">Membrane</keyword>
<dbReference type="GO" id="GO:0016787">
    <property type="term" value="F:hydrolase activity"/>
    <property type="evidence" value="ECO:0007669"/>
    <property type="project" value="UniProtKB-KW"/>
</dbReference>
<dbReference type="InterPro" id="IPR012338">
    <property type="entry name" value="Beta-lactam/transpept-like"/>
</dbReference>
<protein>
    <submittedName>
        <fullName evidence="5">Serine hydrolase</fullName>
    </submittedName>
</protein>
<evidence type="ECO:0000313" key="5">
    <source>
        <dbReference type="EMBL" id="OEH81053.1"/>
    </source>
</evidence>
<keyword evidence="5" id="KW-0378">Hydrolase</keyword>
<sequence length="357" mass="41086">MNKKRLLLLSISGLVIIIFFIFYFTKEQLGSAEKQASESKKTVISWVDKKIADEHFKGSLLLVKNQEIFYKQSYGYSNNAEKIENNLSTSYPIASLQKFITGIVILQLIQEKKLNENTSLKEFYPAIKDSEAITIRQLLNHTSGIVMDEMEPPVLLITQEEQMDYTLDHLEVSYKKDFYYSNANYTLLSGIISKVLKSDYETVVQKRIIEKLDLKNTFFWDTLPKNQESPTPYQYQRKDYQTDDFLNSDKLFSSLLGAGNMFMSVEDMWQVQKGLTDGRLFSATEYNDLANSELGEYQAGFFYFDGLKYSEGNLGGYDTVIYGKKNEQDLVILFANQPAENGMGNLAEQLYNRISSY</sequence>
<dbReference type="EMBL" id="MIEK01000067">
    <property type="protein sequence ID" value="OEH81053.1"/>
    <property type="molecule type" value="Genomic_DNA"/>
</dbReference>
<keyword evidence="3" id="KW-1133">Transmembrane helix</keyword>
<dbReference type="Gene3D" id="3.40.710.10">
    <property type="entry name" value="DD-peptidase/beta-lactamase superfamily"/>
    <property type="match status" value="1"/>
</dbReference>
<reference evidence="5 6" key="1">
    <citation type="submission" date="2016-09" db="EMBL/GenBank/DDBJ databases">
        <authorList>
            <person name="Capua I."/>
            <person name="De Benedictis P."/>
            <person name="Joannis T."/>
            <person name="Lombin L.H."/>
            <person name="Cattoli G."/>
        </authorList>
    </citation>
    <scope>NUCLEOTIDE SEQUENCE [LARGE SCALE GENOMIC DNA]</scope>
    <source>
        <strain evidence="5 6">LMG 25899</strain>
    </source>
</reference>
<accession>A0A1E5KT76</accession>
<gene>
    <name evidence="5" type="ORF">BCR26_05965</name>
</gene>
<comment type="subcellular location">
    <subcellularLocation>
        <location evidence="1">Membrane</location>
    </subcellularLocation>
</comment>
<keyword evidence="6" id="KW-1185">Reference proteome</keyword>
<keyword evidence="3" id="KW-0812">Transmembrane</keyword>
<evidence type="ECO:0000313" key="6">
    <source>
        <dbReference type="Proteomes" id="UP000095256"/>
    </source>
</evidence>
<dbReference type="GO" id="GO:0016020">
    <property type="term" value="C:membrane"/>
    <property type="evidence" value="ECO:0007669"/>
    <property type="project" value="UniProtKB-SubCell"/>
</dbReference>
<organism evidence="5 6">
    <name type="scientific">Enterococcus rivorum</name>
    <dbReference type="NCBI Taxonomy" id="762845"/>
    <lineage>
        <taxon>Bacteria</taxon>
        <taxon>Bacillati</taxon>
        <taxon>Bacillota</taxon>
        <taxon>Bacilli</taxon>
        <taxon>Lactobacillales</taxon>
        <taxon>Enterococcaceae</taxon>
        <taxon>Enterococcus</taxon>
    </lineage>
</organism>
<feature type="domain" description="Beta-lactamase-related" evidence="4">
    <location>
        <begin position="58"/>
        <end position="321"/>
    </location>
</feature>
<evidence type="ECO:0000256" key="1">
    <source>
        <dbReference type="ARBA" id="ARBA00004370"/>
    </source>
</evidence>
<dbReference type="InterPro" id="IPR050491">
    <property type="entry name" value="AmpC-like"/>
</dbReference>
<dbReference type="SUPFAM" id="SSF56601">
    <property type="entry name" value="beta-lactamase/transpeptidase-like"/>
    <property type="match status" value="1"/>
</dbReference>
<dbReference type="InterPro" id="IPR001466">
    <property type="entry name" value="Beta-lactam-related"/>
</dbReference>
<dbReference type="PANTHER" id="PTHR46825:SF11">
    <property type="entry name" value="PENICILLIN-BINDING PROTEIN 4"/>
    <property type="match status" value="1"/>
</dbReference>
<dbReference type="Proteomes" id="UP000095256">
    <property type="component" value="Unassembled WGS sequence"/>
</dbReference>
<name>A0A1E5KT76_9ENTE</name>
<dbReference type="PANTHER" id="PTHR46825">
    <property type="entry name" value="D-ALANYL-D-ALANINE-CARBOXYPEPTIDASE/ENDOPEPTIDASE AMPH"/>
    <property type="match status" value="1"/>
</dbReference>
<proteinExistence type="predicted"/>